<comment type="caution">
    <text evidence="2">The sequence shown here is derived from an EMBL/GenBank/DDBJ whole genome shotgun (WGS) entry which is preliminary data.</text>
</comment>
<evidence type="ECO:0000256" key="1">
    <source>
        <dbReference type="SAM" id="MobiDB-lite"/>
    </source>
</evidence>
<dbReference type="EMBL" id="WNKQ01000008">
    <property type="protein sequence ID" value="KAF5849774.1"/>
    <property type="molecule type" value="Genomic_DNA"/>
</dbReference>
<organism evidence="2 3">
    <name type="scientific">Cochliobolus sativus</name>
    <name type="common">Common root rot and spot blotch fungus</name>
    <name type="synonym">Bipolaris sorokiniana</name>
    <dbReference type="NCBI Taxonomy" id="45130"/>
    <lineage>
        <taxon>Eukaryota</taxon>
        <taxon>Fungi</taxon>
        <taxon>Dikarya</taxon>
        <taxon>Ascomycota</taxon>
        <taxon>Pezizomycotina</taxon>
        <taxon>Dothideomycetes</taxon>
        <taxon>Pleosporomycetidae</taxon>
        <taxon>Pleosporales</taxon>
        <taxon>Pleosporineae</taxon>
        <taxon>Pleosporaceae</taxon>
        <taxon>Bipolaris</taxon>
    </lineage>
</organism>
<dbReference type="Proteomes" id="UP000624244">
    <property type="component" value="Unassembled WGS sequence"/>
</dbReference>
<feature type="region of interest" description="Disordered" evidence="1">
    <location>
        <begin position="266"/>
        <end position="285"/>
    </location>
</feature>
<reference evidence="2" key="1">
    <citation type="submission" date="2019-11" db="EMBL/GenBank/DDBJ databases">
        <title>Bipolaris sorokiniana Genome sequencing.</title>
        <authorList>
            <person name="Wang H."/>
        </authorList>
    </citation>
    <scope>NUCLEOTIDE SEQUENCE</scope>
</reference>
<sequence>MADRHHLAWRPWLLVAAEAGRKSLVSVTLEYSHASGLETRLLEAWAPRREQVRGALLSNRNGACGTTAAANNARRDVVVLAVLYLLHTHNDTITHTHTHTQIQSCHACHGRNSDNCSKDSHTHAHVHMFSKYTTPSQRRCPSPSRRLGRAQTRALPWFSLAVCRCFTLHTWQDTRRAFSAEQNAEALDSMLADKFSPAARHACPAVTAKRGNRNEQMRRGLLPPCIFLSLAAGCWLQRRSREPHVLFHHQPCHGSGTPDTTLVANPTPCSPLEIAHRAQPNPRNH</sequence>
<gene>
    <name evidence="2" type="ORF">GGP41_005169</name>
</gene>
<name>A0A8H5ZJ65_COCSA</name>
<protein>
    <submittedName>
        <fullName evidence="2">Uncharacterized protein</fullName>
    </submittedName>
</protein>
<dbReference type="AlphaFoldDB" id="A0A8H5ZJ65"/>
<proteinExistence type="predicted"/>
<accession>A0A8H5ZJ65</accession>
<evidence type="ECO:0000313" key="3">
    <source>
        <dbReference type="Proteomes" id="UP000624244"/>
    </source>
</evidence>
<evidence type="ECO:0000313" key="2">
    <source>
        <dbReference type="EMBL" id="KAF5849774.1"/>
    </source>
</evidence>